<keyword evidence="2" id="KW-1185">Reference proteome</keyword>
<dbReference type="AlphaFoldDB" id="A0A1H9VIF0"/>
<dbReference type="RefSeq" id="WP_091758358.1">
    <property type="nucleotide sequence ID" value="NZ_FOHB01000004.1"/>
</dbReference>
<accession>A0A1H9VIF0</accession>
<sequence>MTTNPNHPDLLAVAEEAQVEIAAAEVLQGPGMPLDAAGSFATAELGYYEAELRSLRGAATRLDEADHSHDVP</sequence>
<evidence type="ECO:0000313" key="1">
    <source>
        <dbReference type="EMBL" id="SES21339.1"/>
    </source>
</evidence>
<protein>
    <submittedName>
        <fullName evidence="1">Uncharacterized protein</fullName>
    </submittedName>
</protein>
<dbReference type="STRING" id="587636.SAMN05216199_2356"/>
<proteinExistence type="predicted"/>
<gene>
    <name evidence="1" type="ORF">SAMN05216199_2356</name>
</gene>
<dbReference type="OrthoDB" id="9967658at2"/>
<dbReference type="Proteomes" id="UP000199019">
    <property type="component" value="Unassembled WGS sequence"/>
</dbReference>
<evidence type="ECO:0000313" key="2">
    <source>
        <dbReference type="Proteomes" id="UP000199019"/>
    </source>
</evidence>
<name>A0A1H9VIF0_9MICO</name>
<dbReference type="EMBL" id="FOHB01000004">
    <property type="protein sequence ID" value="SES21339.1"/>
    <property type="molecule type" value="Genomic_DNA"/>
</dbReference>
<reference evidence="2" key="1">
    <citation type="submission" date="2016-10" db="EMBL/GenBank/DDBJ databases">
        <authorList>
            <person name="Varghese N."/>
            <person name="Submissions S."/>
        </authorList>
    </citation>
    <scope>NUCLEOTIDE SEQUENCE [LARGE SCALE GENOMIC DNA]</scope>
    <source>
        <strain evidence="2">CGMCC 1.6963</strain>
    </source>
</reference>
<organism evidence="1 2">
    <name type="scientific">Pedococcus cremeus</name>
    <dbReference type="NCBI Taxonomy" id="587636"/>
    <lineage>
        <taxon>Bacteria</taxon>
        <taxon>Bacillati</taxon>
        <taxon>Actinomycetota</taxon>
        <taxon>Actinomycetes</taxon>
        <taxon>Micrococcales</taxon>
        <taxon>Intrasporangiaceae</taxon>
        <taxon>Pedococcus</taxon>
    </lineage>
</organism>